<organism evidence="2 3">
    <name type="scientific">Trifolium medium</name>
    <dbReference type="NCBI Taxonomy" id="97028"/>
    <lineage>
        <taxon>Eukaryota</taxon>
        <taxon>Viridiplantae</taxon>
        <taxon>Streptophyta</taxon>
        <taxon>Embryophyta</taxon>
        <taxon>Tracheophyta</taxon>
        <taxon>Spermatophyta</taxon>
        <taxon>Magnoliopsida</taxon>
        <taxon>eudicotyledons</taxon>
        <taxon>Gunneridae</taxon>
        <taxon>Pentapetalae</taxon>
        <taxon>rosids</taxon>
        <taxon>fabids</taxon>
        <taxon>Fabales</taxon>
        <taxon>Fabaceae</taxon>
        <taxon>Papilionoideae</taxon>
        <taxon>50 kb inversion clade</taxon>
        <taxon>NPAAA clade</taxon>
        <taxon>Hologalegina</taxon>
        <taxon>IRL clade</taxon>
        <taxon>Trifolieae</taxon>
        <taxon>Trifolium</taxon>
    </lineage>
</organism>
<sequence>MQFHRPPTLMEAFAMARAYEARLDDNPNSKGGSRGPTSPLSPNNNSLINPTHINTNPHQSLPQSTSINPKSSTLPPLLPTPPSSLPVRHLPPAEIRDRRAKGLCFKCDEKWGPTHRCRSKVLLLVGADDDDIPPESEDLNSDDISGDISSLHALSSQFCGRSLRVSGMYNRHSFQILIDSGSTHNFIKPSLAERLGLVITPCPRFRVATGCGTFLVCQHCCLAAPLMLQVFG</sequence>
<evidence type="ECO:0000313" key="3">
    <source>
        <dbReference type="Proteomes" id="UP000265520"/>
    </source>
</evidence>
<dbReference type="AlphaFoldDB" id="A0A392PGH9"/>
<dbReference type="InterPro" id="IPR021109">
    <property type="entry name" value="Peptidase_aspartic_dom_sf"/>
</dbReference>
<name>A0A392PGH9_9FABA</name>
<dbReference type="Gene3D" id="2.40.70.10">
    <property type="entry name" value="Acid Proteases"/>
    <property type="match status" value="1"/>
</dbReference>
<dbReference type="Proteomes" id="UP000265520">
    <property type="component" value="Unassembled WGS sequence"/>
</dbReference>
<keyword evidence="3" id="KW-1185">Reference proteome</keyword>
<feature type="compositionally biased region" description="Polar residues" evidence="1">
    <location>
        <begin position="52"/>
        <end position="70"/>
    </location>
</feature>
<comment type="caution">
    <text evidence="2">The sequence shown here is derived from an EMBL/GenBank/DDBJ whole genome shotgun (WGS) entry which is preliminary data.</text>
</comment>
<evidence type="ECO:0000313" key="2">
    <source>
        <dbReference type="EMBL" id="MCI10416.1"/>
    </source>
</evidence>
<proteinExistence type="predicted"/>
<dbReference type="EMBL" id="LXQA010076153">
    <property type="protein sequence ID" value="MCI10416.1"/>
    <property type="molecule type" value="Genomic_DNA"/>
</dbReference>
<reference evidence="2 3" key="1">
    <citation type="journal article" date="2018" name="Front. Plant Sci.">
        <title>Red Clover (Trifolium pratense) and Zigzag Clover (T. medium) - A Picture of Genomic Similarities and Differences.</title>
        <authorList>
            <person name="Dluhosova J."/>
            <person name="Istvanek J."/>
            <person name="Nedelnik J."/>
            <person name="Repkova J."/>
        </authorList>
    </citation>
    <scope>NUCLEOTIDE SEQUENCE [LARGE SCALE GENOMIC DNA]</scope>
    <source>
        <strain evidence="3">cv. 10/8</strain>
        <tissue evidence="2">Leaf</tissue>
    </source>
</reference>
<feature type="compositionally biased region" description="Low complexity" evidence="1">
    <location>
        <begin position="36"/>
        <end position="51"/>
    </location>
</feature>
<feature type="region of interest" description="Disordered" evidence="1">
    <location>
        <begin position="23"/>
        <end position="89"/>
    </location>
</feature>
<dbReference type="Pfam" id="PF13650">
    <property type="entry name" value="Asp_protease_2"/>
    <property type="match status" value="1"/>
</dbReference>
<dbReference type="CDD" id="cd00303">
    <property type="entry name" value="retropepsin_like"/>
    <property type="match status" value="1"/>
</dbReference>
<accession>A0A392PGH9</accession>
<protein>
    <submittedName>
        <fullName evidence="2">Uncharacterized protein</fullName>
    </submittedName>
</protein>
<dbReference type="SUPFAM" id="SSF50630">
    <property type="entry name" value="Acid proteases"/>
    <property type="match status" value="1"/>
</dbReference>
<evidence type="ECO:0000256" key="1">
    <source>
        <dbReference type="SAM" id="MobiDB-lite"/>
    </source>
</evidence>